<evidence type="ECO:0000256" key="1">
    <source>
        <dbReference type="SAM" id="Phobius"/>
    </source>
</evidence>
<protein>
    <submittedName>
        <fullName evidence="2">Uncharacterized protein</fullName>
    </submittedName>
</protein>
<keyword evidence="1" id="KW-0472">Membrane</keyword>
<organism evidence="2">
    <name type="scientific">viral metagenome</name>
    <dbReference type="NCBI Taxonomy" id="1070528"/>
    <lineage>
        <taxon>unclassified sequences</taxon>
        <taxon>metagenomes</taxon>
        <taxon>organismal metagenomes</taxon>
    </lineage>
</organism>
<dbReference type="EMBL" id="MN740729">
    <property type="protein sequence ID" value="QHS81035.1"/>
    <property type="molecule type" value="Genomic_DNA"/>
</dbReference>
<name>A0A6C0AP14_9ZZZZ</name>
<feature type="transmembrane region" description="Helical" evidence="1">
    <location>
        <begin position="54"/>
        <end position="72"/>
    </location>
</feature>
<evidence type="ECO:0000313" key="2">
    <source>
        <dbReference type="EMBL" id="QHS81035.1"/>
    </source>
</evidence>
<proteinExistence type="predicted"/>
<keyword evidence="1" id="KW-0812">Transmembrane</keyword>
<dbReference type="AlphaFoldDB" id="A0A6C0AP14"/>
<sequence>MEQSRANKISEVVKNIGTLGKNLKIPGAVAASKIVPEPKNAIGVPVQGSGFVRILMYFIAGILLIGIILLGVDQWITPVFQRSPGAPGYIPIPGTDLTQVYWKDLTHVGDIIVGQPPPPAPGQKAPLSVTVLEAQTSYSLTMDVFIDDEYPQTLPPGETLRTFFIMASTPTGQGLQVSLNNTTNTVYVTCIDSAGTQQSLVIDNVPIHTPFRIGFTISPNIMEGYLNGLLVKTKNLTSIPVPPAKSHKIFATPNIKNGGNIPIQLSAGIKVLKIRAFGYPASSSEMKGRMSDLTSTELFNPPSIFVS</sequence>
<accession>A0A6C0AP14</accession>
<reference evidence="2" key="1">
    <citation type="journal article" date="2020" name="Nature">
        <title>Giant virus diversity and host interactions through global metagenomics.</title>
        <authorList>
            <person name="Schulz F."/>
            <person name="Roux S."/>
            <person name="Paez-Espino D."/>
            <person name="Jungbluth S."/>
            <person name="Walsh D.A."/>
            <person name="Denef V.J."/>
            <person name="McMahon K.D."/>
            <person name="Konstantinidis K.T."/>
            <person name="Eloe-Fadrosh E.A."/>
            <person name="Kyrpides N.C."/>
            <person name="Woyke T."/>
        </authorList>
    </citation>
    <scope>NUCLEOTIDE SEQUENCE</scope>
    <source>
        <strain evidence="2">GVMAG-S-1101161-73</strain>
    </source>
</reference>
<keyword evidence="1" id="KW-1133">Transmembrane helix</keyword>